<dbReference type="Pfam" id="PF24973">
    <property type="entry name" value="EGF_LMN_ATRN"/>
    <property type="match status" value="1"/>
</dbReference>
<dbReference type="Pfam" id="PF00055">
    <property type="entry name" value="Laminin_N"/>
    <property type="match status" value="1"/>
</dbReference>
<feature type="disulfide bond" evidence="11">
    <location>
        <begin position="748"/>
        <end position="757"/>
    </location>
</feature>
<evidence type="ECO:0000256" key="7">
    <source>
        <dbReference type="ARBA" id="ARBA00023157"/>
    </source>
</evidence>
<comment type="subcellular location">
    <subcellularLocation>
        <location evidence="1">Secreted</location>
        <location evidence="1">Extracellular space</location>
        <location evidence="1">Extracellular matrix</location>
        <location evidence="1">Basement membrane</location>
    </subcellularLocation>
</comment>
<dbReference type="GO" id="GO:0034446">
    <property type="term" value="P:substrate adhesion-dependent cell spreading"/>
    <property type="evidence" value="ECO:0007669"/>
    <property type="project" value="TreeGrafter"/>
</dbReference>
<dbReference type="GO" id="GO:0016477">
    <property type="term" value="P:cell migration"/>
    <property type="evidence" value="ECO:0007669"/>
    <property type="project" value="TreeGrafter"/>
</dbReference>
<feature type="domain" description="Laminin EGF-like" evidence="13">
    <location>
        <begin position="729"/>
        <end position="778"/>
    </location>
</feature>
<dbReference type="PANTHER" id="PTHR10574:SF436">
    <property type="entry name" value="LAMININ SUBUNIT ALPHA-2"/>
    <property type="match status" value="1"/>
</dbReference>
<keyword evidence="17" id="KW-1185">Reference proteome</keyword>
<evidence type="ECO:0000256" key="8">
    <source>
        <dbReference type="ARBA" id="ARBA00023180"/>
    </source>
</evidence>
<evidence type="ECO:0000256" key="5">
    <source>
        <dbReference type="ARBA" id="ARBA00022737"/>
    </source>
</evidence>
<dbReference type="Pfam" id="PF00053">
    <property type="entry name" value="EGF_laminin"/>
    <property type="match status" value="11"/>
</dbReference>
<feature type="disulfide bond" evidence="11">
    <location>
        <begin position="1039"/>
        <end position="1051"/>
    </location>
</feature>
<feature type="disulfide bond" evidence="11">
    <location>
        <begin position="467"/>
        <end position="476"/>
    </location>
</feature>
<evidence type="ECO:0000256" key="1">
    <source>
        <dbReference type="ARBA" id="ARBA00004302"/>
    </source>
</evidence>
<dbReference type="Gene3D" id="2.170.300.10">
    <property type="entry name" value="Tie2 ligand-binding domain superfamily"/>
    <property type="match status" value="1"/>
</dbReference>
<dbReference type="InterPro" id="IPR050440">
    <property type="entry name" value="Laminin/Netrin_ECM"/>
</dbReference>
<dbReference type="FunFam" id="2.10.25.10:FF:000069">
    <property type="entry name" value="Laminin subunit alpha 1"/>
    <property type="match status" value="1"/>
</dbReference>
<accession>A0A8X6HFH5</accession>
<dbReference type="GO" id="GO:0007411">
    <property type="term" value="P:axon guidance"/>
    <property type="evidence" value="ECO:0007669"/>
    <property type="project" value="TreeGrafter"/>
</dbReference>
<dbReference type="GO" id="GO:0070831">
    <property type="term" value="P:basement membrane assembly"/>
    <property type="evidence" value="ECO:0007669"/>
    <property type="project" value="TreeGrafter"/>
</dbReference>
<dbReference type="FunFam" id="2.10.25.10:FF:000094">
    <property type="entry name" value="Laminin subunit alpha-2"/>
    <property type="match status" value="1"/>
</dbReference>
<dbReference type="SMART" id="SM00136">
    <property type="entry name" value="LamNT"/>
    <property type="match status" value="1"/>
</dbReference>
<keyword evidence="7 11" id="KW-1015">Disulfide bond</keyword>
<dbReference type="InterPro" id="IPR000034">
    <property type="entry name" value="Laminin_IV"/>
</dbReference>
<dbReference type="Pfam" id="PF00052">
    <property type="entry name" value="Laminin_B"/>
    <property type="match status" value="1"/>
</dbReference>
<keyword evidence="5" id="KW-0677">Repeat</keyword>
<dbReference type="PRINTS" id="PR00011">
    <property type="entry name" value="EGFLAMININ"/>
</dbReference>
<dbReference type="InterPro" id="IPR000742">
    <property type="entry name" value="EGF"/>
</dbReference>
<dbReference type="InterPro" id="IPR008211">
    <property type="entry name" value="Laminin_N"/>
</dbReference>
<dbReference type="Gene3D" id="2.60.120.260">
    <property type="entry name" value="Galactose-binding domain-like"/>
    <property type="match status" value="1"/>
</dbReference>
<feature type="disulfide bond" evidence="11">
    <location>
        <begin position="865"/>
        <end position="874"/>
    </location>
</feature>
<feature type="disulfide bond" evidence="11">
    <location>
        <begin position="991"/>
        <end position="1003"/>
    </location>
</feature>
<dbReference type="FunFam" id="2.10.25.10:FF:000033">
    <property type="entry name" value="Laminin subunit alpha 2"/>
    <property type="match status" value="1"/>
</dbReference>
<dbReference type="FunFam" id="2.10.25.10:FF:000074">
    <property type="entry name" value="Laminin subunit alpha"/>
    <property type="match status" value="1"/>
</dbReference>
<dbReference type="SMART" id="SM00181">
    <property type="entry name" value="EGF"/>
    <property type="match status" value="6"/>
</dbReference>
<reference evidence="16" key="1">
    <citation type="submission" date="2020-07" db="EMBL/GenBank/DDBJ databases">
        <title>Multicomponent nature underlies the extraordinary mechanical properties of spider dragline silk.</title>
        <authorList>
            <person name="Kono N."/>
            <person name="Nakamura H."/>
            <person name="Mori M."/>
            <person name="Yoshida Y."/>
            <person name="Ohtoshi R."/>
            <person name="Malay A.D."/>
            <person name="Moran D.A.P."/>
            <person name="Tomita M."/>
            <person name="Numata K."/>
            <person name="Arakawa K."/>
        </authorList>
    </citation>
    <scope>NUCLEOTIDE SEQUENCE</scope>
</reference>
<dbReference type="EMBL" id="BMAO01028186">
    <property type="protein sequence ID" value="GFR22649.1"/>
    <property type="molecule type" value="Genomic_DNA"/>
</dbReference>
<dbReference type="CDD" id="cd00055">
    <property type="entry name" value="EGF_Lam"/>
    <property type="match status" value="9"/>
</dbReference>
<dbReference type="SUPFAM" id="SSF57196">
    <property type="entry name" value="EGF/Laminin"/>
    <property type="match status" value="9"/>
</dbReference>
<evidence type="ECO:0000256" key="3">
    <source>
        <dbReference type="ARBA" id="ARBA00022530"/>
    </source>
</evidence>
<evidence type="ECO:0000313" key="16">
    <source>
        <dbReference type="EMBL" id="GFR22649.1"/>
    </source>
</evidence>
<feature type="disulfide bond" evidence="11">
    <location>
        <begin position="914"/>
        <end position="923"/>
    </location>
</feature>
<gene>
    <name evidence="16" type="primary">Lama2</name>
    <name evidence="16" type="ORF">TNCT_704221</name>
</gene>
<dbReference type="GO" id="GO:0009888">
    <property type="term" value="P:tissue development"/>
    <property type="evidence" value="ECO:0007669"/>
    <property type="project" value="TreeGrafter"/>
</dbReference>
<organism evidence="16 17">
    <name type="scientific">Trichonephila clavata</name>
    <name type="common">Joro spider</name>
    <name type="synonym">Nephila clavata</name>
    <dbReference type="NCBI Taxonomy" id="2740835"/>
    <lineage>
        <taxon>Eukaryota</taxon>
        <taxon>Metazoa</taxon>
        <taxon>Ecdysozoa</taxon>
        <taxon>Arthropoda</taxon>
        <taxon>Chelicerata</taxon>
        <taxon>Arachnida</taxon>
        <taxon>Araneae</taxon>
        <taxon>Araneomorphae</taxon>
        <taxon>Entelegynae</taxon>
        <taxon>Araneoidea</taxon>
        <taxon>Nephilidae</taxon>
        <taxon>Trichonephila</taxon>
    </lineage>
</organism>
<dbReference type="Proteomes" id="UP000887116">
    <property type="component" value="Unassembled WGS sequence"/>
</dbReference>
<feature type="disulfide bond" evidence="11">
    <location>
        <begin position="893"/>
        <end position="905"/>
    </location>
</feature>
<feature type="domain" description="Laminin EGF-like" evidence="13">
    <location>
        <begin position="893"/>
        <end position="939"/>
    </location>
</feature>
<feature type="domain" description="Laminin EGF-like" evidence="13">
    <location>
        <begin position="991"/>
        <end position="1038"/>
    </location>
</feature>
<protein>
    <submittedName>
        <fullName evidence="16">Laminin subunit alpha-2</fullName>
    </submittedName>
</protein>
<proteinExistence type="predicted"/>
<feature type="disulfide bond" evidence="11">
    <location>
        <begin position="964"/>
        <end position="973"/>
    </location>
</feature>
<dbReference type="FunFam" id="2.10.25.10:FF:000106">
    <property type="entry name" value="Heparan sulfate proteoglycan 2"/>
    <property type="match status" value="1"/>
</dbReference>
<feature type="domain" description="Laminin EGF-like" evidence="13">
    <location>
        <begin position="448"/>
        <end position="496"/>
    </location>
</feature>
<feature type="non-terminal residue" evidence="16">
    <location>
        <position position="1"/>
    </location>
</feature>
<evidence type="ECO:0000256" key="11">
    <source>
        <dbReference type="PROSITE-ProRule" id="PRU00460"/>
    </source>
</evidence>
<dbReference type="Gene3D" id="2.10.25.10">
    <property type="entry name" value="Laminin"/>
    <property type="match status" value="9"/>
</dbReference>
<dbReference type="PROSITE" id="PS51117">
    <property type="entry name" value="LAMININ_NTER"/>
    <property type="match status" value="1"/>
</dbReference>
<feature type="domain" description="Laminin EGF-like" evidence="13">
    <location>
        <begin position="940"/>
        <end position="990"/>
    </location>
</feature>
<feature type="disulfide bond" evidence="11">
    <location>
        <begin position="1041"/>
        <end position="1058"/>
    </location>
</feature>
<evidence type="ECO:0000256" key="9">
    <source>
        <dbReference type="ARBA" id="ARBA00023292"/>
    </source>
</evidence>
<dbReference type="FunFam" id="2.10.25.10:FF:000082">
    <property type="entry name" value="Laminin subunit alpha 1"/>
    <property type="match status" value="1"/>
</dbReference>
<dbReference type="PROSITE" id="PS51115">
    <property type="entry name" value="LAMININ_IVA"/>
    <property type="match status" value="1"/>
</dbReference>
<evidence type="ECO:0000259" key="15">
    <source>
        <dbReference type="PROSITE" id="PS51117"/>
    </source>
</evidence>
<feature type="domain" description="Laminin EGF-like" evidence="13">
    <location>
        <begin position="841"/>
        <end position="892"/>
    </location>
</feature>
<dbReference type="GO" id="GO:0043256">
    <property type="term" value="C:laminin complex"/>
    <property type="evidence" value="ECO:0007669"/>
    <property type="project" value="TreeGrafter"/>
</dbReference>
<dbReference type="InterPro" id="IPR056863">
    <property type="entry name" value="LMN_ATRN_NET-like_EGF"/>
</dbReference>
<dbReference type="FunFam" id="2.10.25.10:FF:000130">
    <property type="entry name" value="Laminin subunit beta 1"/>
    <property type="match status" value="1"/>
</dbReference>
<comment type="subunit">
    <text evidence="10">Laminin is a complex glycoprotein, consisting of three different polypeptide chains (alpha, beta, gamma), which are bound to each other by disulfide bonds into a cross-shaped molecule comprising one long and three short arms with globules at each end.</text>
</comment>
<comment type="caution">
    <text evidence="16">The sequence shown here is derived from an EMBL/GenBank/DDBJ whole genome shotgun (WGS) entry which is preliminary data.</text>
</comment>
<dbReference type="SMART" id="SM00180">
    <property type="entry name" value="EGF_Lam"/>
    <property type="match status" value="11"/>
</dbReference>
<dbReference type="OrthoDB" id="6424827at2759"/>
<feature type="signal peptide" evidence="12">
    <location>
        <begin position="1"/>
        <end position="16"/>
    </location>
</feature>
<evidence type="ECO:0000259" key="14">
    <source>
        <dbReference type="PROSITE" id="PS51115"/>
    </source>
</evidence>
<feature type="domain" description="Laminin N-terminal" evidence="15">
    <location>
        <begin position="18"/>
        <end position="266"/>
    </location>
</feature>
<feature type="chain" id="PRO_5036443095" evidence="12">
    <location>
        <begin position="17"/>
        <end position="1085"/>
    </location>
</feature>
<name>A0A8X6HFH5_TRICU</name>
<keyword evidence="4 12" id="KW-0732">Signal</keyword>
<feature type="domain" description="Laminin IV type A" evidence="14">
    <location>
        <begin position="517"/>
        <end position="695"/>
    </location>
</feature>
<keyword evidence="3" id="KW-0272">Extracellular matrix</keyword>
<keyword evidence="8" id="KW-0325">Glycoprotein</keyword>
<dbReference type="InterPro" id="IPR002049">
    <property type="entry name" value="LE_dom"/>
</dbReference>
<dbReference type="GO" id="GO:0009887">
    <property type="term" value="P:animal organ morphogenesis"/>
    <property type="evidence" value="ECO:0007669"/>
    <property type="project" value="TreeGrafter"/>
</dbReference>
<keyword evidence="2" id="KW-0964">Secreted</keyword>
<evidence type="ECO:0000256" key="6">
    <source>
        <dbReference type="ARBA" id="ARBA00022869"/>
    </source>
</evidence>
<keyword evidence="9 11" id="KW-0424">Laminin EGF-like domain</keyword>
<feature type="disulfide bond" evidence="11">
    <location>
        <begin position="1060"/>
        <end position="1069"/>
    </location>
</feature>
<evidence type="ECO:0000259" key="13">
    <source>
        <dbReference type="PROSITE" id="PS50027"/>
    </source>
</evidence>
<comment type="caution">
    <text evidence="11">Lacks conserved residue(s) required for the propagation of feature annotation.</text>
</comment>
<sequence>MYLAALLLITVMLNFAVRKKGLFPSVHNLATNAIISANATCGETGPEVYCKLVEHVFMREPQCGLCDARSDNSEHRHPIINAIDGTNKWWQSPTLQNGKHYEWVTITLDLKQVFQIAYVIVKAAISSRPGNWILEKSLDGLIYKPWQYYAISDAECWEAFRVPPTMGKPRYRSDDEVICTSHYSKLNPLEGGEIHTSLVSGRPGAEGPSDTLREFTTARFVRLRLQKVRTLNADLMTMQSRDPSKIDKSTTRRYFYSVKDITIGGQCVCYGHAKDCPINPENGFFQCKCEHNTCGENCEQCCPLYQQKPWQPGSINDGAVCEKCQCYGHADICFYDQTVADKKASLNIYEEYEGGGVCIKCKHHTTGINCEQCEDGYYRPLGVERNDPAPCRRCRCAGPGVTGFCIKDDSFILEGVYPGDCICKEGFAGSKCDHCALGFKQYPICEPCPCSPAGTEGETTCEGRCICKKYVEGAHCEYCKHGHYNMDSENSDGCTPCYCSGITNRCQESDWGVKVIQSLYGWRVSDIYGLHVVDPDYEGDYLKITNEAMLGFDNYYWMAPPEYIGKKLYSYGGDLRYVMGYTVIEDGGIQNDAPGIILESDSIRIGYYFGSRKILGNITVTLPLQERAWSHLTAAGKRSRAVSKETFAAVMNNITRLLIRAKYHSDQVVGMLYNVEMEIADRWSTSLKKMRSVEMCECPLGYSGLSCEICEPGYRRVNDTLHKGVCELCECNGHATSCDPYTGYCLNCDHNTTGHHCEMCREGFHGNPYRGTSEDCQPCACPLLNPENNFSPVCKDIVTTDGVTDYVCTACAIGYTGSKCERCDHGYFGTPGIPGGSCQRCDCTGNADTFDPNYCDHITGQCLKCTGNTGGWNCNECLEGHYGNAYHHICKPCGCSPLGSESSICDRATGVCECKPKYVGRECDRCDYGFGNVELGCVPCRCNKTGTKGGKVDQCDPVTGKCDCKPGVFGLKCDTCLEGYYSFSENGCRWCGCDVNGAASIQCEESGQCICKPYVIGQNCSQCENNMWNLLSGKGCEDCACNLTGSVTLACDELHGKCKCRPGVGGDKCDRCLHGYFGFSRTGCK</sequence>
<evidence type="ECO:0000256" key="2">
    <source>
        <dbReference type="ARBA" id="ARBA00022525"/>
    </source>
</evidence>
<dbReference type="FunFam" id="2.60.120.260:FF:000017">
    <property type="entry name" value="Laminin subunit alpha 2"/>
    <property type="match status" value="1"/>
</dbReference>
<feature type="disulfide bond" evidence="11">
    <location>
        <begin position="1011"/>
        <end position="1020"/>
    </location>
</feature>
<dbReference type="PANTHER" id="PTHR10574">
    <property type="entry name" value="NETRIN/LAMININ-RELATED"/>
    <property type="match status" value="1"/>
</dbReference>
<evidence type="ECO:0000256" key="10">
    <source>
        <dbReference type="ARBA" id="ARBA00065619"/>
    </source>
</evidence>
<dbReference type="PROSITE" id="PS50027">
    <property type="entry name" value="EGF_LAM_2"/>
    <property type="match status" value="7"/>
</dbReference>
<evidence type="ECO:0000256" key="4">
    <source>
        <dbReference type="ARBA" id="ARBA00022729"/>
    </source>
</evidence>
<feature type="disulfide bond" evidence="11">
    <location>
        <begin position="895"/>
        <end position="912"/>
    </location>
</feature>
<evidence type="ECO:0000256" key="12">
    <source>
        <dbReference type="SAM" id="SignalP"/>
    </source>
</evidence>
<evidence type="ECO:0000313" key="17">
    <source>
        <dbReference type="Proteomes" id="UP000887116"/>
    </source>
</evidence>
<dbReference type="SMART" id="SM00281">
    <property type="entry name" value="LamB"/>
    <property type="match status" value="1"/>
</dbReference>
<dbReference type="PROSITE" id="PS01248">
    <property type="entry name" value="EGF_LAM_1"/>
    <property type="match status" value="4"/>
</dbReference>
<feature type="domain" description="Laminin EGF-like" evidence="13">
    <location>
        <begin position="1039"/>
        <end position="1085"/>
    </location>
</feature>
<keyword evidence="6" id="KW-0084">Basement membrane</keyword>
<dbReference type="AlphaFoldDB" id="A0A8X6HFH5"/>